<dbReference type="HOGENOM" id="CLU_090664_0_0_11"/>
<dbReference type="KEGG" id="csx:CSING_05705"/>
<dbReference type="Gene3D" id="3.40.50.10420">
    <property type="entry name" value="NagB/RpiA/CoA transferase-like"/>
    <property type="match status" value="1"/>
</dbReference>
<accession>A0A0B6F3S7</accession>
<dbReference type="PANTHER" id="PTHR43682">
    <property type="entry name" value="LACTATE UTILIZATION PROTEIN C"/>
    <property type="match status" value="1"/>
</dbReference>
<dbReference type="RefSeq" id="WP_186302154.1">
    <property type="nucleotide sequence ID" value="NZ_CP010827.1"/>
</dbReference>
<evidence type="ECO:0000313" key="2">
    <source>
        <dbReference type="EMBL" id="AJI78676.1"/>
    </source>
</evidence>
<dbReference type="Pfam" id="PF02589">
    <property type="entry name" value="LUD_dom"/>
    <property type="match status" value="1"/>
</dbReference>
<sequence length="213" mass="23497">MTIKNSAAKEEILKRISTAQKQARLPDHVEVPREYQREGTLNDDELRDMLVDRLEDYKADVRVTDEAGLNSTIVDILKDRGCSTVTYAPGIDTSMLDGFEGTATADDNSKDPRDLNDVDAVLTESHVTSAQTGTIVLESNDVCGRRALTLVPDRHICIVRDDQIVYGIPEVVSRMNPERPATWISGPSATSDIELTRVEGVHGPRDLIVVIVK</sequence>
<dbReference type="EMBL" id="CP010827">
    <property type="protein sequence ID" value="AJI78676.1"/>
    <property type="molecule type" value="Genomic_DNA"/>
</dbReference>
<dbReference type="Proteomes" id="UP000031890">
    <property type="component" value="Chromosome"/>
</dbReference>
<dbReference type="SUPFAM" id="SSF100950">
    <property type="entry name" value="NagB/RpiA/CoA transferase-like"/>
    <property type="match status" value="1"/>
</dbReference>
<dbReference type="AlphaFoldDB" id="A0A0B6F3S7"/>
<proteinExistence type="predicted"/>
<name>A0A0B6F3S7_9CORY</name>
<dbReference type="PANTHER" id="PTHR43682:SF1">
    <property type="entry name" value="LACTATE UTILIZATION PROTEIN C"/>
    <property type="match status" value="1"/>
</dbReference>
<dbReference type="STRING" id="161899.CSING_05705"/>
<gene>
    <name evidence="2" type="ORF">CSING_05705</name>
</gene>
<evidence type="ECO:0000313" key="3">
    <source>
        <dbReference type="Proteomes" id="UP000031890"/>
    </source>
</evidence>
<feature type="domain" description="LUD" evidence="1">
    <location>
        <begin position="51"/>
        <end position="212"/>
    </location>
</feature>
<organism evidence="2 3">
    <name type="scientific">Corynebacterium singulare</name>
    <dbReference type="NCBI Taxonomy" id="161899"/>
    <lineage>
        <taxon>Bacteria</taxon>
        <taxon>Bacillati</taxon>
        <taxon>Actinomycetota</taxon>
        <taxon>Actinomycetes</taxon>
        <taxon>Mycobacteriales</taxon>
        <taxon>Corynebacteriaceae</taxon>
        <taxon>Corynebacterium</taxon>
    </lineage>
</organism>
<protein>
    <recommendedName>
        <fullName evidence="1">LUD domain-containing protein</fullName>
    </recommendedName>
</protein>
<dbReference type="InterPro" id="IPR024185">
    <property type="entry name" value="FTHF_cligase-like_sf"/>
</dbReference>
<evidence type="ECO:0000259" key="1">
    <source>
        <dbReference type="Pfam" id="PF02589"/>
    </source>
</evidence>
<reference evidence="2 3" key="1">
    <citation type="journal article" date="2015" name="Genome Announc.">
        <title>Complete Genome Sequence and Annotation of Corynebacterium singulare DSM 44357, Isolated from a Human Semen Specimen.</title>
        <authorList>
            <person name="Merten M."/>
            <person name="Brinkrolf K."/>
            <person name="Albersmeier A."/>
            <person name="Kutter Y."/>
            <person name="Ruckert C."/>
            <person name="Tauch A."/>
        </authorList>
    </citation>
    <scope>NUCLEOTIDE SEQUENCE [LARGE SCALE GENOMIC DNA]</scope>
    <source>
        <strain evidence="2">IBS B52218</strain>
    </source>
</reference>
<dbReference type="InterPro" id="IPR003741">
    <property type="entry name" value="LUD_dom"/>
</dbReference>
<dbReference type="InterPro" id="IPR037171">
    <property type="entry name" value="NagB/RpiA_transferase-like"/>
</dbReference>